<accession>A0A2N9AX82</accession>
<evidence type="ECO:0000313" key="2">
    <source>
        <dbReference type="Proteomes" id="UP000233769"/>
    </source>
</evidence>
<protein>
    <submittedName>
        <fullName evidence="1">Uncharacterized protein</fullName>
    </submittedName>
</protein>
<evidence type="ECO:0000313" key="1">
    <source>
        <dbReference type="EMBL" id="SOR31934.1"/>
    </source>
</evidence>
<name>A0A2N9AX82_METEX</name>
<proteinExistence type="predicted"/>
<reference evidence="2" key="1">
    <citation type="submission" date="2017-10" db="EMBL/GenBank/DDBJ databases">
        <authorList>
            <person name="Regsiter A."/>
            <person name="William W."/>
        </authorList>
    </citation>
    <scope>NUCLEOTIDE SEQUENCE [LARGE SCALE GENOMIC DNA]</scope>
</reference>
<dbReference type="Proteomes" id="UP000233769">
    <property type="component" value="Chromosome tk0001"/>
</dbReference>
<organism evidence="1 2">
    <name type="scientific">Methylorubrum extorquens</name>
    <name type="common">Methylobacterium dichloromethanicum</name>
    <name type="synonym">Methylobacterium extorquens</name>
    <dbReference type="NCBI Taxonomy" id="408"/>
    <lineage>
        <taxon>Bacteria</taxon>
        <taxon>Pseudomonadati</taxon>
        <taxon>Pseudomonadota</taxon>
        <taxon>Alphaproteobacteria</taxon>
        <taxon>Hyphomicrobiales</taxon>
        <taxon>Methylobacteriaceae</taxon>
        <taxon>Methylorubrum</taxon>
    </lineage>
</organism>
<dbReference type="EMBL" id="LT962688">
    <property type="protein sequence ID" value="SOR31934.1"/>
    <property type="molecule type" value="Genomic_DNA"/>
</dbReference>
<sequence length="87" mass="9572">MKDRDSPDFRVPRRRVDSPILLLRDRDTLKGLGPVRLLTPSTNVLAPARIGAHPACSTSGASARQAMRPAVRHVRFRCSAQTGRTVL</sequence>
<gene>
    <name evidence="1" type="ORF">TK0001_5358</name>
</gene>
<dbReference type="AlphaFoldDB" id="A0A2N9AX82"/>